<evidence type="ECO:0000313" key="4">
    <source>
        <dbReference type="Proteomes" id="UP001204953"/>
    </source>
</evidence>
<keyword evidence="4" id="KW-1185">Reference proteome</keyword>
<dbReference type="Gene3D" id="3.40.50.2000">
    <property type="entry name" value="Glycogen Phosphorylase B"/>
    <property type="match status" value="2"/>
</dbReference>
<accession>A0AAE3GSS8</accession>
<evidence type="ECO:0000259" key="2">
    <source>
        <dbReference type="Pfam" id="PF00534"/>
    </source>
</evidence>
<keyword evidence="1" id="KW-0808">Transferase</keyword>
<dbReference type="GO" id="GO:0016757">
    <property type="term" value="F:glycosyltransferase activity"/>
    <property type="evidence" value="ECO:0007669"/>
    <property type="project" value="InterPro"/>
</dbReference>
<comment type="caution">
    <text evidence="3">The sequence shown here is derived from an EMBL/GenBank/DDBJ whole genome shotgun (WGS) entry which is preliminary data.</text>
</comment>
<protein>
    <submittedName>
        <fullName evidence="3">Glycosyltransferase family 4 protein</fullName>
    </submittedName>
</protein>
<dbReference type="EMBL" id="JAMZMM010000161">
    <property type="protein sequence ID" value="MCP2730016.1"/>
    <property type="molecule type" value="Genomic_DNA"/>
</dbReference>
<dbReference type="GO" id="GO:0009103">
    <property type="term" value="P:lipopolysaccharide biosynthetic process"/>
    <property type="evidence" value="ECO:0007669"/>
    <property type="project" value="TreeGrafter"/>
</dbReference>
<gene>
    <name evidence="3" type="ORF">NJ959_16405</name>
</gene>
<feature type="domain" description="Glycosyl transferase family 1" evidence="2">
    <location>
        <begin position="202"/>
        <end position="353"/>
    </location>
</feature>
<dbReference type="Proteomes" id="UP001204953">
    <property type="component" value="Unassembled WGS sequence"/>
</dbReference>
<dbReference type="AlphaFoldDB" id="A0AAE3GSS8"/>
<organism evidence="3 4">
    <name type="scientific">Limnofasciculus baicalensis BBK-W-15</name>
    <dbReference type="NCBI Taxonomy" id="2699891"/>
    <lineage>
        <taxon>Bacteria</taxon>
        <taxon>Bacillati</taxon>
        <taxon>Cyanobacteriota</taxon>
        <taxon>Cyanophyceae</taxon>
        <taxon>Coleofasciculales</taxon>
        <taxon>Coleofasciculaceae</taxon>
        <taxon>Limnofasciculus</taxon>
        <taxon>Limnofasciculus baicalensis</taxon>
    </lineage>
</organism>
<evidence type="ECO:0000313" key="3">
    <source>
        <dbReference type="EMBL" id="MCP2730016.1"/>
    </source>
</evidence>
<reference evidence="3" key="1">
    <citation type="submission" date="2022-06" db="EMBL/GenBank/DDBJ databases">
        <title>New cyanobacteria of genus Symplocastrum in benthos of Lake Baikal.</title>
        <authorList>
            <person name="Sorokovikova E."/>
            <person name="Tikhonova I."/>
            <person name="Krasnopeev A."/>
            <person name="Evseev P."/>
            <person name="Gladkikh A."/>
            <person name="Belykh O."/>
        </authorList>
    </citation>
    <scope>NUCLEOTIDE SEQUENCE</scope>
    <source>
        <strain evidence="3">BBK-W-15</strain>
    </source>
</reference>
<dbReference type="CDD" id="cd03801">
    <property type="entry name" value="GT4_PimA-like"/>
    <property type="match status" value="1"/>
</dbReference>
<dbReference type="PANTHER" id="PTHR46401:SF2">
    <property type="entry name" value="GLYCOSYLTRANSFERASE WBBK-RELATED"/>
    <property type="match status" value="1"/>
</dbReference>
<dbReference type="RefSeq" id="WP_254012783.1">
    <property type="nucleotide sequence ID" value="NZ_JAMZMM010000161.1"/>
</dbReference>
<name>A0AAE3GSS8_9CYAN</name>
<evidence type="ECO:0000256" key="1">
    <source>
        <dbReference type="ARBA" id="ARBA00022679"/>
    </source>
</evidence>
<proteinExistence type="predicted"/>
<dbReference type="PANTHER" id="PTHR46401">
    <property type="entry name" value="GLYCOSYLTRANSFERASE WBBK-RELATED"/>
    <property type="match status" value="1"/>
</dbReference>
<sequence length="387" mass="44524">MTKVFLICSGLGHVQRGYESFTQDCFLALSKEHSLDITLFKGGGVYQAKSITLWNIPRATWLAMQLGKFVKNSSEVLKKGDYFVRQEGYFIEQASFILSILPHIYRDKPDVIYFSDDGLGYLLWHWRRLTKQNYKLLFRNGGGLSPPFPRWDFVQQLTPTHFQLALNCGEPIEKHTLLPSGFHLPSKLEIISTSEQKALLSRLGLPTERSIILSVAAINRYHKRMDYIIRELATIPEPRPFLLLLGQQESESSEIIQLGNRLLGFDNFHVRTVPHHKISDYYKIADIFVLASLSEGLPRSLVEAMSHGLPCLVHDYEITRFVLADEGYYANFELTGSLAHLISQLEHESRDESKRYSCYRSVYKRFSWEEVSPAYVDMIRRCCASNT</sequence>
<dbReference type="Pfam" id="PF00534">
    <property type="entry name" value="Glycos_transf_1"/>
    <property type="match status" value="1"/>
</dbReference>
<dbReference type="SUPFAM" id="SSF53756">
    <property type="entry name" value="UDP-Glycosyltransferase/glycogen phosphorylase"/>
    <property type="match status" value="1"/>
</dbReference>
<dbReference type="InterPro" id="IPR001296">
    <property type="entry name" value="Glyco_trans_1"/>
</dbReference>